<dbReference type="Pfam" id="PF01569">
    <property type="entry name" value="PAP2"/>
    <property type="match status" value="1"/>
</dbReference>
<dbReference type="SUPFAM" id="SSF48317">
    <property type="entry name" value="Acid phosphatase/Vanadium-dependent haloperoxidase"/>
    <property type="match status" value="1"/>
</dbReference>
<reference evidence="3" key="2">
    <citation type="submission" date="2015-11" db="EMBL/GenBank/DDBJ databases">
        <authorList>
            <person name="Zhang Y."/>
            <person name="Guo Z."/>
        </authorList>
    </citation>
    <scope>NUCLEOTIDE SEQUENCE</scope>
</reference>
<dbReference type="GO" id="GO:0042392">
    <property type="term" value="F:sphingosine-1-phosphate phosphatase activity"/>
    <property type="evidence" value="ECO:0007669"/>
    <property type="project" value="TreeGrafter"/>
</dbReference>
<sequence length="286" mass="31808">MVLLDYFIVVELEILCSSNILPLSVAIEVLFLKVLLSFHARCKSTAAMLPSPRCLGLALEWSCHGVPWFIFSGGWILGLLISSMAPPPSASPASDPYVAPRSTRNLYGWRAACLLFALVLDVLVVGCLKFIVKRPRPEANYSSDMLLTVSIDDWSFPSGHSSRAGMLQWLLPWLFNFSGFSRLLISVWTVSVCISRLVMRRHHLGDILFGYTLGFCLYYLVTWSWLHYSPLLLSCAFNVATASAATSSVLPHMRSPSFLCLMHCVGTPTPPFTARLVRNPSTFMSH</sequence>
<keyword evidence="1" id="KW-1133">Transmembrane helix</keyword>
<dbReference type="STRING" id="6211.A0A068XYD5"/>
<dbReference type="OrthoDB" id="10266771at2759"/>
<evidence type="ECO:0000259" key="2">
    <source>
        <dbReference type="SMART" id="SM00014"/>
    </source>
</evidence>
<reference evidence="3" key="1">
    <citation type="journal article" date="2013" name="Nature">
        <title>The genomes of four tapeworm species reveal adaptations to parasitism.</title>
        <authorList>
            <person name="Tsai I.J."/>
            <person name="Zarowiecki M."/>
            <person name="Holroyd N."/>
            <person name="Garciarrubio A."/>
            <person name="Sanchez-Flores A."/>
            <person name="Brooks K.L."/>
            <person name="Tracey A."/>
            <person name="Bobes R.J."/>
            <person name="Fragoso G."/>
            <person name="Sciutto E."/>
            <person name="Aslett M."/>
            <person name="Beasley H."/>
            <person name="Bennett H.M."/>
            <person name="Cai J."/>
            <person name="Camicia F."/>
            <person name="Clark R."/>
            <person name="Cucher M."/>
            <person name="De Silva N."/>
            <person name="Day T.A."/>
            <person name="Deplazes P."/>
            <person name="Estrada K."/>
            <person name="Fernandez C."/>
            <person name="Holland P.W."/>
            <person name="Hou J."/>
            <person name="Hu S."/>
            <person name="Huckvale T."/>
            <person name="Hung S.S."/>
            <person name="Kamenetzky L."/>
            <person name="Keane J.A."/>
            <person name="Kiss F."/>
            <person name="Koziol U."/>
            <person name="Lambert O."/>
            <person name="Liu K."/>
            <person name="Luo X."/>
            <person name="Luo Y."/>
            <person name="Macchiaroli N."/>
            <person name="Nichol S."/>
            <person name="Paps J."/>
            <person name="Parkinson J."/>
            <person name="Pouchkina-Stantcheva N."/>
            <person name="Riddiford N."/>
            <person name="Rosenzvit M."/>
            <person name="Salinas G."/>
            <person name="Wasmuth J.D."/>
            <person name="Zamanian M."/>
            <person name="Zheng Y."/>
            <person name="Cai X."/>
            <person name="Soberon X."/>
            <person name="Olson P.D."/>
            <person name="Laclette J.P."/>
            <person name="Brehm K."/>
            <person name="Berriman M."/>
            <person name="Garciarrubio A."/>
            <person name="Bobes R.J."/>
            <person name="Fragoso G."/>
            <person name="Sanchez-Flores A."/>
            <person name="Estrada K."/>
            <person name="Cevallos M.A."/>
            <person name="Morett E."/>
            <person name="Gonzalez V."/>
            <person name="Portillo T."/>
            <person name="Ochoa-Leyva A."/>
            <person name="Jose M.V."/>
            <person name="Sciutto E."/>
            <person name="Landa A."/>
            <person name="Jimenez L."/>
            <person name="Valdes V."/>
            <person name="Carrero J.C."/>
            <person name="Larralde C."/>
            <person name="Morales-Montor J."/>
            <person name="Limon-Lason J."/>
            <person name="Soberon X."/>
            <person name="Laclette J.P."/>
        </authorList>
    </citation>
    <scope>NUCLEOTIDE SEQUENCE [LARGE SCALE GENOMIC DNA]</scope>
</reference>
<dbReference type="Proteomes" id="UP000017246">
    <property type="component" value="Unassembled WGS sequence"/>
</dbReference>
<dbReference type="SMART" id="SM00014">
    <property type="entry name" value="acidPPc"/>
    <property type="match status" value="1"/>
</dbReference>
<name>A0A068XYD5_ECHMU</name>
<feature type="transmembrane region" description="Helical" evidence="1">
    <location>
        <begin position="20"/>
        <end position="38"/>
    </location>
</feature>
<feature type="domain" description="Phosphatidic acid phosphatase type 2/haloperoxidase" evidence="2">
    <location>
        <begin position="111"/>
        <end position="222"/>
    </location>
</feature>
<dbReference type="PANTHER" id="PTHR14969">
    <property type="entry name" value="SPHINGOSINE-1-PHOSPHATE PHOSPHOHYDROLASE"/>
    <property type="match status" value="1"/>
</dbReference>
<dbReference type="InterPro" id="IPR036938">
    <property type="entry name" value="PAP2/HPO_sf"/>
</dbReference>
<feature type="transmembrane region" description="Helical" evidence="1">
    <location>
        <begin position="207"/>
        <end position="225"/>
    </location>
</feature>
<feature type="transmembrane region" description="Helical" evidence="1">
    <location>
        <begin position="111"/>
        <end position="132"/>
    </location>
</feature>
<dbReference type="OMA" id="LALEWSC"/>
<protein>
    <submittedName>
        <fullName evidence="3">Phosphatidic acid phosphatase type 2</fullName>
    </submittedName>
</protein>
<dbReference type="EMBL" id="LN902843">
    <property type="protein sequence ID" value="CDS37416.1"/>
    <property type="molecule type" value="Genomic_DNA"/>
</dbReference>
<accession>A0A068XYD5</accession>
<dbReference type="AlphaFoldDB" id="A0A068XYD5"/>
<dbReference type="Gene3D" id="1.20.144.10">
    <property type="entry name" value="Phosphatidic acid phosphatase type 2/haloperoxidase"/>
    <property type="match status" value="1"/>
</dbReference>
<feature type="transmembrane region" description="Helical" evidence="1">
    <location>
        <begin position="173"/>
        <end position="195"/>
    </location>
</feature>
<dbReference type="InterPro" id="IPR000326">
    <property type="entry name" value="PAP2/HPO"/>
</dbReference>
<keyword evidence="1" id="KW-0472">Membrane</keyword>
<keyword evidence="4" id="KW-1185">Reference proteome</keyword>
<gene>
    <name evidence="3" type="ORF">EmuJ_000466200</name>
</gene>
<dbReference type="eggNOG" id="KOG4268">
    <property type="taxonomic scope" value="Eukaryota"/>
</dbReference>
<keyword evidence="1" id="KW-0812">Transmembrane</keyword>
<evidence type="ECO:0000256" key="1">
    <source>
        <dbReference type="SAM" id="Phobius"/>
    </source>
</evidence>
<dbReference type="PANTHER" id="PTHR14969:SF13">
    <property type="entry name" value="AT30094P"/>
    <property type="match status" value="1"/>
</dbReference>
<organism evidence="3 4">
    <name type="scientific">Echinococcus multilocularis</name>
    <name type="common">Fox tapeworm</name>
    <dbReference type="NCBI Taxonomy" id="6211"/>
    <lineage>
        <taxon>Eukaryota</taxon>
        <taxon>Metazoa</taxon>
        <taxon>Spiralia</taxon>
        <taxon>Lophotrochozoa</taxon>
        <taxon>Platyhelminthes</taxon>
        <taxon>Cestoda</taxon>
        <taxon>Eucestoda</taxon>
        <taxon>Cyclophyllidea</taxon>
        <taxon>Taeniidae</taxon>
        <taxon>Echinococcus</taxon>
    </lineage>
</organism>
<evidence type="ECO:0000313" key="4">
    <source>
        <dbReference type="Proteomes" id="UP000017246"/>
    </source>
</evidence>
<proteinExistence type="predicted"/>
<evidence type="ECO:0000313" key="3">
    <source>
        <dbReference type="EMBL" id="CDS37416.1"/>
    </source>
</evidence>